<dbReference type="Proteomes" id="UP000177855">
    <property type="component" value="Unassembled WGS sequence"/>
</dbReference>
<accession>A0A1F8CLG5</accession>
<gene>
    <name evidence="2" type="ORF">A2210_00710</name>
</gene>
<organism evidence="2 3">
    <name type="scientific">Candidatus Woesebacteria bacterium RIFOXYA1_FULL_40_18</name>
    <dbReference type="NCBI Taxonomy" id="1802532"/>
    <lineage>
        <taxon>Bacteria</taxon>
        <taxon>Candidatus Woeseibacteriota</taxon>
    </lineage>
</organism>
<sequence>MSLIIEALKLVGLNDIRRAPWNRAIPVGSDLDLEIMAAGIEADIINEEEIKLGPAQPESKEPSLTRSIKLT</sequence>
<protein>
    <submittedName>
        <fullName evidence="2">Uncharacterized protein</fullName>
    </submittedName>
</protein>
<dbReference type="AlphaFoldDB" id="A0A1F8CLG5"/>
<name>A0A1F8CLG5_9BACT</name>
<proteinExistence type="predicted"/>
<comment type="caution">
    <text evidence="2">The sequence shown here is derived from an EMBL/GenBank/DDBJ whole genome shotgun (WGS) entry which is preliminary data.</text>
</comment>
<evidence type="ECO:0000313" key="2">
    <source>
        <dbReference type="EMBL" id="OGM77177.1"/>
    </source>
</evidence>
<feature type="region of interest" description="Disordered" evidence="1">
    <location>
        <begin position="51"/>
        <end position="71"/>
    </location>
</feature>
<dbReference type="EMBL" id="MGHS01000005">
    <property type="protein sequence ID" value="OGM77177.1"/>
    <property type="molecule type" value="Genomic_DNA"/>
</dbReference>
<reference evidence="2 3" key="1">
    <citation type="journal article" date="2016" name="Nat. Commun.">
        <title>Thousands of microbial genomes shed light on interconnected biogeochemical processes in an aquifer system.</title>
        <authorList>
            <person name="Anantharaman K."/>
            <person name="Brown C.T."/>
            <person name="Hug L.A."/>
            <person name="Sharon I."/>
            <person name="Castelle C.J."/>
            <person name="Probst A.J."/>
            <person name="Thomas B.C."/>
            <person name="Singh A."/>
            <person name="Wilkins M.J."/>
            <person name="Karaoz U."/>
            <person name="Brodie E.L."/>
            <person name="Williams K.H."/>
            <person name="Hubbard S.S."/>
            <person name="Banfield J.F."/>
        </authorList>
    </citation>
    <scope>NUCLEOTIDE SEQUENCE [LARGE SCALE GENOMIC DNA]</scope>
</reference>
<evidence type="ECO:0000256" key="1">
    <source>
        <dbReference type="SAM" id="MobiDB-lite"/>
    </source>
</evidence>
<evidence type="ECO:0000313" key="3">
    <source>
        <dbReference type="Proteomes" id="UP000177855"/>
    </source>
</evidence>